<comment type="caution">
    <text evidence="1">The sequence shown here is derived from an EMBL/GenBank/DDBJ whole genome shotgun (WGS) entry which is preliminary data.</text>
</comment>
<proteinExistence type="predicted"/>
<keyword evidence="2" id="KW-1185">Reference proteome</keyword>
<sequence length="291" mass="32420">MPSTNNITNSGFGEVRVYNQANKDNQALLACQVEDLTHQLNNCLTQVVESILKNCGLGPVWAQDVTCHVIAIKQYVVNANSTKGILDNLLVKYGASLELHGNLLCDLREKISNNKEKIIDMLWCPACNIDNAAKSEVLALWDDFAQYNDHIKNAIREESSQLRQKAYLNSLISQPATHPIGSTTVLILTELHKFGILDKFELPSKEEILPTVCTIIPREQLQGLPVAQQDAALALFEKYKEIFSKDNFNLGCTRSTLHHIDTGEERPIHLCPIKRSCASDTAVDAKIEKLV</sequence>
<protein>
    <submittedName>
        <fullName evidence="1">Uncharacterized protein</fullName>
    </submittedName>
</protein>
<dbReference type="Proteomes" id="UP001165960">
    <property type="component" value="Unassembled WGS sequence"/>
</dbReference>
<gene>
    <name evidence="1" type="ORF">DSO57_1031166</name>
</gene>
<evidence type="ECO:0000313" key="2">
    <source>
        <dbReference type="Proteomes" id="UP001165960"/>
    </source>
</evidence>
<organism evidence="1 2">
    <name type="scientific">Entomophthora muscae</name>
    <dbReference type="NCBI Taxonomy" id="34485"/>
    <lineage>
        <taxon>Eukaryota</taxon>
        <taxon>Fungi</taxon>
        <taxon>Fungi incertae sedis</taxon>
        <taxon>Zoopagomycota</taxon>
        <taxon>Entomophthoromycotina</taxon>
        <taxon>Entomophthoromycetes</taxon>
        <taxon>Entomophthorales</taxon>
        <taxon>Entomophthoraceae</taxon>
        <taxon>Entomophthora</taxon>
    </lineage>
</organism>
<reference evidence="1" key="1">
    <citation type="submission" date="2022-04" db="EMBL/GenBank/DDBJ databases">
        <title>Genome of the entomopathogenic fungus Entomophthora muscae.</title>
        <authorList>
            <person name="Elya C."/>
            <person name="Lovett B.R."/>
            <person name="Lee E."/>
            <person name="Macias A.M."/>
            <person name="Hajek A.E."/>
            <person name="De Bivort B.L."/>
            <person name="Kasson M.T."/>
            <person name="De Fine Licht H.H."/>
            <person name="Stajich J.E."/>
        </authorList>
    </citation>
    <scope>NUCLEOTIDE SEQUENCE</scope>
    <source>
        <strain evidence="1">Berkeley</strain>
    </source>
</reference>
<dbReference type="EMBL" id="QTSX02007321">
    <property type="protein sequence ID" value="KAJ9048809.1"/>
    <property type="molecule type" value="Genomic_DNA"/>
</dbReference>
<evidence type="ECO:0000313" key="1">
    <source>
        <dbReference type="EMBL" id="KAJ9048809.1"/>
    </source>
</evidence>
<name>A0ACC2RFK5_9FUNG</name>
<accession>A0ACC2RFK5</accession>